<evidence type="ECO:0000313" key="11">
    <source>
        <dbReference type="Proteomes" id="UP001226084"/>
    </source>
</evidence>
<comment type="caution">
    <text evidence="10">The sequence shown here is derived from an EMBL/GenBank/DDBJ whole genome shotgun (WGS) entry which is preliminary data.</text>
</comment>
<evidence type="ECO:0000259" key="9">
    <source>
        <dbReference type="Pfam" id="PF01479"/>
    </source>
</evidence>
<dbReference type="EMBL" id="JAUTAS010000001">
    <property type="protein sequence ID" value="MDQ1109661.1"/>
    <property type="molecule type" value="Genomic_DNA"/>
</dbReference>
<comment type="catalytic activity">
    <reaction evidence="4">
        <text>uridine(35) in tRNA(Tyr) = pseudouridine(35) in tRNA(Tyr)</text>
        <dbReference type="Rhea" id="RHEA:60556"/>
        <dbReference type="Rhea" id="RHEA-COMP:15607"/>
        <dbReference type="Rhea" id="RHEA-COMP:15608"/>
        <dbReference type="ChEBI" id="CHEBI:65314"/>
        <dbReference type="ChEBI" id="CHEBI:65315"/>
    </reaction>
</comment>
<name>A0AAP5AK72_9GAMM</name>
<dbReference type="AlphaFoldDB" id="A0AAP5AK72"/>
<dbReference type="GO" id="GO:0003723">
    <property type="term" value="F:RNA binding"/>
    <property type="evidence" value="ECO:0007669"/>
    <property type="project" value="UniProtKB-KW"/>
</dbReference>
<proteinExistence type="inferred from homology"/>
<dbReference type="CDD" id="cd02870">
    <property type="entry name" value="PseudoU_synth_RsuA_like"/>
    <property type="match status" value="1"/>
</dbReference>
<evidence type="ECO:0000313" key="10">
    <source>
        <dbReference type="EMBL" id="MDQ1109661.1"/>
    </source>
</evidence>
<dbReference type="GO" id="GO:0160138">
    <property type="term" value="F:23S rRNA pseudouridine(2604) synthase activity"/>
    <property type="evidence" value="ECO:0007669"/>
    <property type="project" value="UniProtKB-EC"/>
</dbReference>
<dbReference type="SUPFAM" id="SSF55174">
    <property type="entry name" value="Alpha-L RNA-binding motif"/>
    <property type="match status" value="1"/>
</dbReference>
<gene>
    <name evidence="10" type="ORF">QE424_002820</name>
</gene>
<organism evidence="10 11">
    <name type="scientific">Stenotrophomonas rhizophila</name>
    <dbReference type="NCBI Taxonomy" id="216778"/>
    <lineage>
        <taxon>Bacteria</taxon>
        <taxon>Pseudomonadati</taxon>
        <taxon>Pseudomonadota</taxon>
        <taxon>Gammaproteobacteria</taxon>
        <taxon>Lysobacterales</taxon>
        <taxon>Lysobacteraceae</taxon>
        <taxon>Stenotrophomonas</taxon>
    </lineage>
</organism>
<evidence type="ECO:0000256" key="7">
    <source>
        <dbReference type="RuleBase" id="RU003887"/>
    </source>
</evidence>
<evidence type="ECO:0000256" key="6">
    <source>
        <dbReference type="PROSITE-ProRule" id="PRU00182"/>
    </source>
</evidence>
<sequence length="238" mass="26158">MLSKAGLCSRTEAARWIGEGRVTVDGRTINNPEFPIIDGRHVVRVDGQPLDAPRRLHIALNKPRGLVTTAQDEQGRDTVYRCFDGAGLPWLAPVGRLDKASEGLLLFSNDPQWAARLTDPRTGPDKTYHVQIDAIPDAAQLAALCSGVDDDGEFLRARQARLLRSGDKTAWLEVVLEEGRNRHIRRLLAAFDINVLRLVRVGIGRLPLGTLAKGAWRELEPHELDLLTATADVAVADT</sequence>
<evidence type="ECO:0000256" key="2">
    <source>
        <dbReference type="ARBA" id="ARBA00022552"/>
    </source>
</evidence>
<dbReference type="Gene3D" id="3.30.70.1560">
    <property type="entry name" value="Alpha-L RNA-binding motif"/>
    <property type="match status" value="1"/>
</dbReference>
<dbReference type="InterPro" id="IPR006145">
    <property type="entry name" value="PsdUridine_synth_RsuA/RluA"/>
</dbReference>
<dbReference type="SUPFAM" id="SSF55120">
    <property type="entry name" value="Pseudouridine synthase"/>
    <property type="match status" value="1"/>
</dbReference>
<comment type="similarity">
    <text evidence="1 7">Belongs to the pseudouridine synthase RsuA family.</text>
</comment>
<comment type="catalytic activity">
    <reaction evidence="5">
        <text>uridine(2604) in 23S rRNA = pseudouridine(2604) in 23S rRNA</text>
        <dbReference type="Rhea" id="RHEA:38875"/>
        <dbReference type="Rhea" id="RHEA-COMP:10093"/>
        <dbReference type="Rhea" id="RHEA-COMP:10094"/>
        <dbReference type="ChEBI" id="CHEBI:65314"/>
        <dbReference type="ChEBI" id="CHEBI:65315"/>
        <dbReference type="EC" id="5.4.99.21"/>
    </reaction>
</comment>
<dbReference type="InterPro" id="IPR020094">
    <property type="entry name" value="TruA/RsuA/RluB/E/F_N"/>
</dbReference>
<dbReference type="EC" id="5.4.99.-" evidence="7"/>
<keyword evidence="3 7" id="KW-0413">Isomerase</keyword>
<dbReference type="CDD" id="cd00165">
    <property type="entry name" value="S4"/>
    <property type="match status" value="1"/>
</dbReference>
<dbReference type="InterPro" id="IPR000748">
    <property type="entry name" value="PsdUridine_synth_RsuA/RluB/E/F"/>
</dbReference>
<evidence type="ECO:0000256" key="1">
    <source>
        <dbReference type="ARBA" id="ARBA00008348"/>
    </source>
</evidence>
<dbReference type="PROSITE" id="PS50889">
    <property type="entry name" value="S4"/>
    <property type="match status" value="1"/>
</dbReference>
<dbReference type="InterPro" id="IPR018496">
    <property type="entry name" value="PsdUridine_synth_RsuA/RluB_CS"/>
</dbReference>
<dbReference type="Proteomes" id="UP001226084">
    <property type="component" value="Unassembled WGS sequence"/>
</dbReference>
<protein>
    <recommendedName>
        <fullName evidence="7">Pseudouridine synthase</fullName>
        <ecNumber evidence="7">5.4.99.-</ecNumber>
    </recommendedName>
</protein>
<dbReference type="PANTHER" id="PTHR47683:SF2">
    <property type="entry name" value="RNA-BINDING S4 DOMAIN-CONTAINING PROTEIN"/>
    <property type="match status" value="1"/>
</dbReference>
<reference evidence="10" key="1">
    <citation type="submission" date="2023-07" db="EMBL/GenBank/DDBJ databases">
        <title>Functional and genomic diversity of the sorghum phyllosphere microbiome.</title>
        <authorList>
            <person name="Shade A."/>
        </authorList>
    </citation>
    <scope>NUCLEOTIDE SEQUENCE</scope>
    <source>
        <strain evidence="10">SORGH_AS_0457</strain>
    </source>
</reference>
<dbReference type="PROSITE" id="PS01149">
    <property type="entry name" value="PSI_RSU"/>
    <property type="match status" value="1"/>
</dbReference>
<evidence type="ECO:0000256" key="5">
    <source>
        <dbReference type="ARBA" id="ARBA00036535"/>
    </source>
</evidence>
<dbReference type="InterPro" id="IPR002942">
    <property type="entry name" value="S4_RNA-bd"/>
</dbReference>
<feature type="domain" description="RNA-binding S4" evidence="9">
    <location>
        <begin position="2"/>
        <end position="36"/>
    </location>
</feature>
<dbReference type="GO" id="GO:0000455">
    <property type="term" value="P:enzyme-directed rRNA pseudouridine synthesis"/>
    <property type="evidence" value="ECO:0007669"/>
    <property type="project" value="UniProtKB-ARBA"/>
</dbReference>
<dbReference type="InterPro" id="IPR020103">
    <property type="entry name" value="PsdUridine_synth_cat_dom_sf"/>
</dbReference>
<evidence type="ECO:0000256" key="4">
    <source>
        <dbReference type="ARBA" id="ARBA00036390"/>
    </source>
</evidence>
<dbReference type="InterPro" id="IPR042092">
    <property type="entry name" value="PsdUridine_s_RsuA/RluB/E/F_cat"/>
</dbReference>
<keyword evidence="6" id="KW-0694">RNA-binding</keyword>
<dbReference type="NCBIfam" id="TIGR00093">
    <property type="entry name" value="pseudouridine synthase"/>
    <property type="match status" value="1"/>
</dbReference>
<dbReference type="Gene3D" id="3.30.70.580">
    <property type="entry name" value="Pseudouridine synthase I, catalytic domain, N-terminal subdomain"/>
    <property type="match status" value="1"/>
</dbReference>
<feature type="domain" description="Pseudouridine synthase RsuA/RluA-like" evidence="8">
    <location>
        <begin position="58"/>
        <end position="190"/>
    </location>
</feature>
<evidence type="ECO:0000256" key="3">
    <source>
        <dbReference type="ARBA" id="ARBA00023235"/>
    </source>
</evidence>
<dbReference type="Pfam" id="PF01479">
    <property type="entry name" value="S4"/>
    <property type="match status" value="1"/>
</dbReference>
<dbReference type="InterPro" id="IPR050343">
    <property type="entry name" value="RsuA_PseudoU_synthase"/>
</dbReference>
<evidence type="ECO:0000259" key="8">
    <source>
        <dbReference type="Pfam" id="PF00849"/>
    </source>
</evidence>
<dbReference type="PANTHER" id="PTHR47683">
    <property type="entry name" value="PSEUDOURIDINE SYNTHASE FAMILY PROTEIN-RELATED"/>
    <property type="match status" value="1"/>
</dbReference>
<dbReference type="Pfam" id="PF00849">
    <property type="entry name" value="PseudoU_synth_2"/>
    <property type="match status" value="1"/>
</dbReference>
<dbReference type="InterPro" id="IPR036986">
    <property type="entry name" value="S4_RNA-bd_sf"/>
</dbReference>
<dbReference type="Gene3D" id="3.10.290.10">
    <property type="entry name" value="RNA-binding S4 domain"/>
    <property type="match status" value="1"/>
</dbReference>
<keyword evidence="2" id="KW-0698">rRNA processing</keyword>
<accession>A0AAP5AK72</accession>